<dbReference type="InterPro" id="IPR029061">
    <property type="entry name" value="THDP-binding"/>
</dbReference>
<feature type="transmembrane region" description="Helical" evidence="4">
    <location>
        <begin position="74"/>
        <end position="98"/>
    </location>
</feature>
<keyword evidence="3" id="KW-0786">Thiamine pyrophosphate</keyword>
<name>A0A1Y5SHY7_9PROT</name>
<accession>A0A1Y5SHY7</accession>
<organism evidence="6 7">
    <name type="scientific">Oceanibacterium hippocampi</name>
    <dbReference type="NCBI Taxonomy" id="745714"/>
    <lineage>
        <taxon>Bacteria</taxon>
        <taxon>Pseudomonadati</taxon>
        <taxon>Pseudomonadota</taxon>
        <taxon>Alphaproteobacteria</taxon>
        <taxon>Sneathiellales</taxon>
        <taxon>Sneathiellaceae</taxon>
        <taxon>Oceanibacterium</taxon>
    </lineage>
</organism>
<keyword evidence="7" id="KW-1185">Reference proteome</keyword>
<evidence type="ECO:0000256" key="2">
    <source>
        <dbReference type="ARBA" id="ARBA00007131"/>
    </source>
</evidence>
<dbReference type="AlphaFoldDB" id="A0A1Y5SHY7"/>
<dbReference type="InParanoid" id="A0A1Y5SHY7"/>
<keyword evidence="4" id="KW-0472">Membrane</keyword>
<dbReference type="CDD" id="cd07033">
    <property type="entry name" value="TPP_PYR_DXS_TK_like"/>
    <property type="match status" value="1"/>
</dbReference>
<keyword evidence="4" id="KW-0812">Transmembrane</keyword>
<evidence type="ECO:0000256" key="1">
    <source>
        <dbReference type="ARBA" id="ARBA00001964"/>
    </source>
</evidence>
<dbReference type="FunFam" id="3.40.50.970:FF:000129">
    <property type="entry name" value="Transketolase"/>
    <property type="match status" value="1"/>
</dbReference>
<dbReference type="Proteomes" id="UP000193200">
    <property type="component" value="Unassembled WGS sequence"/>
</dbReference>
<dbReference type="InterPro" id="IPR009014">
    <property type="entry name" value="Transketo_C/PFOR_II"/>
</dbReference>
<dbReference type="Gene3D" id="3.40.50.920">
    <property type="match status" value="1"/>
</dbReference>
<comment type="cofactor">
    <cofactor evidence="1">
        <name>thiamine diphosphate</name>
        <dbReference type="ChEBI" id="CHEBI:58937"/>
    </cofactor>
</comment>
<dbReference type="PANTHER" id="PTHR43825:SF1">
    <property type="entry name" value="TRANSKETOLASE-LIKE PYRIMIDINE-BINDING DOMAIN-CONTAINING PROTEIN"/>
    <property type="match status" value="1"/>
</dbReference>
<dbReference type="PANTHER" id="PTHR43825">
    <property type="entry name" value="PYRUVATE DEHYDROGENASE E1 COMPONENT"/>
    <property type="match status" value="1"/>
</dbReference>
<dbReference type="EC" id="2.2.1.7" evidence="6"/>
<dbReference type="SUPFAM" id="SSF52922">
    <property type="entry name" value="TK C-terminal domain-like"/>
    <property type="match status" value="1"/>
</dbReference>
<dbReference type="Gene3D" id="3.40.50.970">
    <property type="match status" value="1"/>
</dbReference>
<dbReference type="InterPro" id="IPR033248">
    <property type="entry name" value="Transketolase_C"/>
</dbReference>
<gene>
    <name evidence="6" type="primary">dxs_1</name>
    <name evidence="6" type="ORF">OCH7691_01575</name>
</gene>
<dbReference type="InterPro" id="IPR005475">
    <property type="entry name" value="Transketolase-like_Pyr-bd"/>
</dbReference>
<evidence type="ECO:0000313" key="6">
    <source>
        <dbReference type="EMBL" id="SLN38233.1"/>
    </source>
</evidence>
<evidence type="ECO:0000256" key="4">
    <source>
        <dbReference type="SAM" id="Phobius"/>
    </source>
</evidence>
<protein>
    <submittedName>
        <fullName evidence="6">1-deoxy-D-xylulose-5-phosphate synthase</fullName>
        <ecNumber evidence="6">2.2.1.7</ecNumber>
    </submittedName>
</protein>
<dbReference type="SUPFAM" id="SSF52518">
    <property type="entry name" value="Thiamin diphosphate-binding fold (THDP-binding)"/>
    <property type="match status" value="1"/>
</dbReference>
<evidence type="ECO:0000256" key="3">
    <source>
        <dbReference type="ARBA" id="ARBA00023052"/>
    </source>
</evidence>
<dbReference type="Pfam" id="PF02780">
    <property type="entry name" value="Transketolase_C"/>
    <property type="match status" value="1"/>
</dbReference>
<dbReference type="Pfam" id="PF02779">
    <property type="entry name" value="Transket_pyr"/>
    <property type="match status" value="1"/>
</dbReference>
<feature type="domain" description="Transketolase-like pyrimidine-binding" evidence="5">
    <location>
        <begin position="20"/>
        <end position="184"/>
    </location>
</feature>
<dbReference type="EMBL" id="FWFR01000001">
    <property type="protein sequence ID" value="SLN38233.1"/>
    <property type="molecule type" value="Genomic_DNA"/>
</dbReference>
<keyword evidence="4" id="KW-1133">Transmembrane helix</keyword>
<comment type="similarity">
    <text evidence="2">Belongs to the transketolase family.</text>
</comment>
<evidence type="ECO:0000259" key="5">
    <source>
        <dbReference type="SMART" id="SM00861"/>
    </source>
</evidence>
<sequence length="329" mass="34465">MSAALEMKEAAPALIGTSGDSLREAFGRALAELGAERSDFVVCDADIAGGTGTHHFRKAWPDRFYQFGIAEQNMMAAAGGMAATGLIPFVTTFAVFALRALEQARLQIAYPRRNVKIVASHPGLDVGPDGASAQALEDLAAYRALPGMTVISPADPVEMRLATRAVLAHDGPVYMRSGRSNARVLFDDNHEFRIGRGRELRPGTDVTLIACGVEVARALDAAGILAAEGIAARVVNMATIKPLDRAIVERAARDTGAIVTAEDHNVIGGLGGAVAEALAEGTPCPVEFVGVSDRFGESGEPEELAEAYGLTGPHIAAAARRAIARKRKG</sequence>
<dbReference type="SMART" id="SM00861">
    <property type="entry name" value="Transket_pyr"/>
    <property type="match status" value="1"/>
</dbReference>
<proteinExistence type="inferred from homology"/>
<keyword evidence="6" id="KW-0808">Transferase</keyword>
<dbReference type="GO" id="GO:0008661">
    <property type="term" value="F:1-deoxy-D-xylulose-5-phosphate synthase activity"/>
    <property type="evidence" value="ECO:0007669"/>
    <property type="project" value="UniProtKB-EC"/>
</dbReference>
<reference evidence="6 7" key="1">
    <citation type="submission" date="2017-03" db="EMBL/GenBank/DDBJ databases">
        <authorList>
            <person name="Afonso C.L."/>
            <person name="Miller P.J."/>
            <person name="Scott M.A."/>
            <person name="Spackman E."/>
            <person name="Goraichik I."/>
            <person name="Dimitrov K.M."/>
            <person name="Suarez D.L."/>
            <person name="Swayne D.E."/>
        </authorList>
    </citation>
    <scope>NUCLEOTIDE SEQUENCE [LARGE SCALE GENOMIC DNA]</scope>
    <source>
        <strain evidence="6 7">CECT 7691</strain>
    </source>
</reference>
<dbReference type="InterPro" id="IPR051157">
    <property type="entry name" value="PDH/Transketolase"/>
</dbReference>
<evidence type="ECO:0000313" key="7">
    <source>
        <dbReference type="Proteomes" id="UP000193200"/>
    </source>
</evidence>